<dbReference type="GO" id="GO:0005576">
    <property type="term" value="C:extracellular region"/>
    <property type="evidence" value="ECO:0007669"/>
    <property type="project" value="InterPro"/>
</dbReference>
<evidence type="ECO:0000313" key="5">
    <source>
        <dbReference type="Proteomes" id="UP001195483"/>
    </source>
</evidence>
<comment type="caution">
    <text evidence="4">The sequence shown here is derived from an EMBL/GenBank/DDBJ whole genome shotgun (WGS) entry which is preliminary data.</text>
</comment>
<keyword evidence="2" id="KW-1133">Transmembrane helix</keyword>
<accession>A0AAE0TKJ1</accession>
<feature type="region of interest" description="Disordered" evidence="1">
    <location>
        <begin position="259"/>
        <end position="301"/>
    </location>
</feature>
<keyword evidence="5" id="KW-1185">Reference proteome</keyword>
<evidence type="ECO:0000256" key="1">
    <source>
        <dbReference type="SAM" id="MobiDB-lite"/>
    </source>
</evidence>
<evidence type="ECO:0000313" key="4">
    <source>
        <dbReference type="EMBL" id="KAK3612069.1"/>
    </source>
</evidence>
<feature type="compositionally biased region" description="Polar residues" evidence="1">
    <location>
        <begin position="159"/>
        <end position="169"/>
    </location>
</feature>
<keyword evidence="2" id="KW-0472">Membrane</keyword>
<dbReference type="InterPro" id="IPR002557">
    <property type="entry name" value="Chitin-bd_dom"/>
</dbReference>
<dbReference type="InterPro" id="IPR036508">
    <property type="entry name" value="Chitin-bd_dom_sf"/>
</dbReference>
<dbReference type="Pfam" id="PF01607">
    <property type="entry name" value="CBM_14"/>
    <property type="match status" value="1"/>
</dbReference>
<reference evidence="4" key="2">
    <citation type="journal article" date="2021" name="Genome Biol. Evol.">
        <title>Developing a high-quality reference genome for a parasitic bivalve with doubly uniparental inheritance (Bivalvia: Unionida).</title>
        <authorList>
            <person name="Smith C.H."/>
        </authorList>
    </citation>
    <scope>NUCLEOTIDE SEQUENCE</scope>
    <source>
        <strain evidence="4">CHS0354</strain>
        <tissue evidence="4">Mantle</tissue>
    </source>
</reference>
<keyword evidence="2" id="KW-0812">Transmembrane</keyword>
<proteinExistence type="predicted"/>
<evidence type="ECO:0000256" key="2">
    <source>
        <dbReference type="SAM" id="Phobius"/>
    </source>
</evidence>
<reference evidence="4" key="3">
    <citation type="submission" date="2023-05" db="EMBL/GenBank/DDBJ databases">
        <authorList>
            <person name="Smith C.H."/>
        </authorList>
    </citation>
    <scope>NUCLEOTIDE SEQUENCE</scope>
    <source>
        <strain evidence="4">CHS0354</strain>
        <tissue evidence="4">Mantle</tissue>
    </source>
</reference>
<dbReference type="AlphaFoldDB" id="A0AAE0TKJ1"/>
<protein>
    <recommendedName>
        <fullName evidence="3">Chitin-binding type-2 domain-containing protein</fullName>
    </recommendedName>
</protein>
<reference evidence="4" key="1">
    <citation type="journal article" date="2021" name="Genome Biol. Evol.">
        <title>A High-Quality Reference Genome for a Parasitic Bivalve with Doubly Uniparental Inheritance (Bivalvia: Unionida).</title>
        <authorList>
            <person name="Smith C.H."/>
        </authorList>
    </citation>
    <scope>NUCLEOTIDE SEQUENCE</scope>
    <source>
        <strain evidence="4">CHS0354</strain>
    </source>
</reference>
<dbReference type="GO" id="GO:0008061">
    <property type="term" value="F:chitin binding"/>
    <property type="evidence" value="ECO:0007669"/>
    <property type="project" value="InterPro"/>
</dbReference>
<organism evidence="4 5">
    <name type="scientific">Potamilus streckersoni</name>
    <dbReference type="NCBI Taxonomy" id="2493646"/>
    <lineage>
        <taxon>Eukaryota</taxon>
        <taxon>Metazoa</taxon>
        <taxon>Spiralia</taxon>
        <taxon>Lophotrochozoa</taxon>
        <taxon>Mollusca</taxon>
        <taxon>Bivalvia</taxon>
        <taxon>Autobranchia</taxon>
        <taxon>Heteroconchia</taxon>
        <taxon>Palaeoheterodonta</taxon>
        <taxon>Unionida</taxon>
        <taxon>Unionoidea</taxon>
        <taxon>Unionidae</taxon>
        <taxon>Ambleminae</taxon>
        <taxon>Lampsilini</taxon>
        <taxon>Potamilus</taxon>
    </lineage>
</organism>
<feature type="region of interest" description="Disordered" evidence="1">
    <location>
        <begin position="343"/>
        <end position="372"/>
    </location>
</feature>
<dbReference type="Proteomes" id="UP001195483">
    <property type="component" value="Unassembled WGS sequence"/>
</dbReference>
<dbReference type="Gene3D" id="2.170.140.10">
    <property type="entry name" value="Chitin binding domain"/>
    <property type="match status" value="1"/>
</dbReference>
<feature type="transmembrane region" description="Helical" evidence="2">
    <location>
        <begin position="115"/>
        <end position="133"/>
    </location>
</feature>
<feature type="region of interest" description="Disordered" evidence="1">
    <location>
        <begin position="157"/>
        <end position="181"/>
    </location>
</feature>
<dbReference type="PROSITE" id="PS50940">
    <property type="entry name" value="CHIT_BIND_II"/>
    <property type="match status" value="1"/>
</dbReference>
<feature type="compositionally biased region" description="Basic and acidic residues" evidence="1">
    <location>
        <begin position="170"/>
        <end position="180"/>
    </location>
</feature>
<gene>
    <name evidence="4" type="ORF">CHS0354_021757</name>
</gene>
<feature type="domain" description="Chitin-binding type-2" evidence="3">
    <location>
        <begin position="8"/>
        <end position="70"/>
    </location>
</feature>
<evidence type="ECO:0000259" key="3">
    <source>
        <dbReference type="PROSITE" id="PS50940"/>
    </source>
</evidence>
<sequence length="428" mass="48647">MEQRFYFNETCDPVDLTSCSQYYVDPCDCTKFYQCAQNQRRMFSISCDLATIYSDNALVCDHPENVICDRLRPWERCNVTESRMRQLPSICGKNITKVNSDRNTNGIDVQMMQTILPSIAGVLVCAILIGFVIKRYKRSCRTRVIDPVTPERYAMESSRPYQTLDPSDMTSERRSGEIHLSDPYNSYNPYTSYDPNNSYHWFDSFIPEYCPSETQRFQFNPAYDVDPSPAPTVCQSTNSHLNDVQRVNALGESVLSEGSSYLSVRKNDLTPRSSEMPDQSDDDREFTDKGDQNGNKPEGEIVLSEDGSYLIVEKSVSTPDPSAMPRVYDGDRECIDRAIPRHKTHQEGIASSEGSSYESVQPYDSTTGSSVMAHPSYADREFIDRNVSSEDSAFVVVEQSGPLFHPYISGNGPWRHKVIFNINEHYFP</sequence>
<name>A0AAE0TKJ1_9BIVA</name>
<feature type="compositionally biased region" description="Polar residues" evidence="1">
    <location>
        <begin position="352"/>
        <end position="370"/>
    </location>
</feature>
<dbReference type="SUPFAM" id="SSF57625">
    <property type="entry name" value="Invertebrate chitin-binding proteins"/>
    <property type="match status" value="1"/>
</dbReference>
<dbReference type="EMBL" id="JAEAOA010001325">
    <property type="protein sequence ID" value="KAK3612069.1"/>
    <property type="molecule type" value="Genomic_DNA"/>
</dbReference>